<organism evidence="8 9">
    <name type="scientific">Aliterella atlantica CENA595</name>
    <dbReference type="NCBI Taxonomy" id="1618023"/>
    <lineage>
        <taxon>Bacteria</taxon>
        <taxon>Bacillati</taxon>
        <taxon>Cyanobacteriota</taxon>
        <taxon>Cyanophyceae</taxon>
        <taxon>Chroococcidiopsidales</taxon>
        <taxon>Aliterellaceae</taxon>
        <taxon>Aliterella</taxon>
    </lineage>
</organism>
<dbReference type="InterPro" id="IPR014776">
    <property type="entry name" value="4pyrrole_Mease_sub2"/>
</dbReference>
<accession>A0A0D8ZYL6</accession>
<evidence type="ECO:0000256" key="1">
    <source>
        <dbReference type="ARBA" id="ARBA00004953"/>
    </source>
</evidence>
<keyword evidence="8" id="KW-0547">Nucleotide-binding</keyword>
<keyword evidence="9" id="KW-1185">Reference proteome</keyword>
<keyword evidence="2" id="KW-0169">Cobalamin biosynthesis</keyword>
<dbReference type="Proteomes" id="UP000032452">
    <property type="component" value="Unassembled WGS sequence"/>
</dbReference>
<dbReference type="STRING" id="1618023.UH38_01950"/>
<dbReference type="InterPro" id="IPR014008">
    <property type="entry name" value="Cbl_synth_MTase_CbiT"/>
</dbReference>
<dbReference type="CDD" id="cd02440">
    <property type="entry name" value="AdoMet_MTases"/>
    <property type="match status" value="1"/>
</dbReference>
<evidence type="ECO:0000256" key="3">
    <source>
        <dbReference type="ARBA" id="ARBA00022603"/>
    </source>
</evidence>
<evidence type="ECO:0000313" key="8">
    <source>
        <dbReference type="EMBL" id="KJH73549.1"/>
    </source>
</evidence>
<evidence type="ECO:0000259" key="7">
    <source>
        <dbReference type="Pfam" id="PF02475"/>
    </source>
</evidence>
<proteinExistence type="predicted"/>
<keyword evidence="8" id="KW-0067">ATP-binding</keyword>
<evidence type="ECO:0000256" key="4">
    <source>
        <dbReference type="ARBA" id="ARBA00022679"/>
    </source>
</evidence>
<dbReference type="InterPro" id="IPR035996">
    <property type="entry name" value="4pyrrol_Methylase_sf"/>
</dbReference>
<keyword evidence="4" id="KW-0808">Transferase</keyword>
<dbReference type="PANTHER" id="PTHR43182">
    <property type="entry name" value="COBALT-PRECORRIN-6B C(15)-METHYLTRANSFERASE (DECARBOXYLATING)"/>
    <property type="match status" value="1"/>
</dbReference>
<dbReference type="InterPro" id="IPR029063">
    <property type="entry name" value="SAM-dependent_MTases_sf"/>
</dbReference>
<comment type="pathway">
    <text evidence="1">Cofactor biosynthesis; adenosylcobalamin biosynthesis.</text>
</comment>
<keyword evidence="5" id="KW-0949">S-adenosyl-L-methionine</keyword>
<feature type="domain" description="Tetrapyrrole methylase" evidence="6">
    <location>
        <begin position="5"/>
        <end position="191"/>
    </location>
</feature>
<dbReference type="EMBL" id="JYON01000001">
    <property type="protein sequence ID" value="KJH73549.1"/>
    <property type="molecule type" value="Genomic_DNA"/>
</dbReference>
<dbReference type="Pfam" id="PF00590">
    <property type="entry name" value="TP_methylase"/>
    <property type="match status" value="1"/>
</dbReference>
<dbReference type="Gene3D" id="3.30.950.10">
    <property type="entry name" value="Methyltransferase, Cobalt-precorrin-4 Transmethylase, Domain 2"/>
    <property type="match status" value="1"/>
</dbReference>
<dbReference type="GO" id="GO:0008276">
    <property type="term" value="F:protein methyltransferase activity"/>
    <property type="evidence" value="ECO:0007669"/>
    <property type="project" value="InterPro"/>
</dbReference>
<dbReference type="CDD" id="cd11644">
    <property type="entry name" value="Precorrin-6Y-MT"/>
    <property type="match status" value="1"/>
</dbReference>
<dbReference type="OrthoDB" id="9780707at2"/>
<dbReference type="PANTHER" id="PTHR43182:SF1">
    <property type="entry name" value="COBALT-PRECORRIN-7 C(5)-METHYLTRANSFERASE"/>
    <property type="match status" value="1"/>
</dbReference>
<dbReference type="GO" id="GO:0009236">
    <property type="term" value="P:cobalamin biosynthetic process"/>
    <property type="evidence" value="ECO:0007669"/>
    <property type="project" value="UniProtKB-UniPathway"/>
</dbReference>
<dbReference type="PATRIC" id="fig|1618023.3.peg.1637"/>
<dbReference type="InterPro" id="IPR056743">
    <property type="entry name" value="TRM5-TYW2-like_MTfase"/>
</dbReference>
<evidence type="ECO:0000259" key="6">
    <source>
        <dbReference type="Pfam" id="PF00590"/>
    </source>
</evidence>
<evidence type="ECO:0000313" key="9">
    <source>
        <dbReference type="Proteomes" id="UP000032452"/>
    </source>
</evidence>
<dbReference type="InterPro" id="IPR050714">
    <property type="entry name" value="Cobalamin_biosynth_MTase"/>
</dbReference>
<dbReference type="Gene3D" id="3.40.50.150">
    <property type="entry name" value="Vaccinia Virus protein VP39"/>
    <property type="match status" value="1"/>
</dbReference>
<dbReference type="Gene3D" id="3.40.1010.10">
    <property type="entry name" value="Cobalt-precorrin-4 Transmethylase, Domain 1"/>
    <property type="match status" value="1"/>
</dbReference>
<dbReference type="GO" id="GO:0005524">
    <property type="term" value="F:ATP binding"/>
    <property type="evidence" value="ECO:0007669"/>
    <property type="project" value="UniProtKB-KW"/>
</dbReference>
<evidence type="ECO:0000256" key="2">
    <source>
        <dbReference type="ARBA" id="ARBA00022573"/>
    </source>
</evidence>
<evidence type="ECO:0000256" key="5">
    <source>
        <dbReference type="ARBA" id="ARBA00022691"/>
    </source>
</evidence>
<dbReference type="SUPFAM" id="SSF53790">
    <property type="entry name" value="Tetrapyrrole methylase"/>
    <property type="match status" value="1"/>
</dbReference>
<dbReference type="InterPro" id="IPR014777">
    <property type="entry name" value="4pyrrole_Mease_sub1"/>
</dbReference>
<comment type="caution">
    <text evidence="8">The sequence shown here is derived from an EMBL/GenBank/DDBJ whole genome shotgun (WGS) entry which is preliminary data.</text>
</comment>
<dbReference type="InterPro" id="IPR006365">
    <property type="entry name" value="Cbl_synth_CobL"/>
</dbReference>
<dbReference type="InterPro" id="IPR012818">
    <property type="entry name" value="CbiE"/>
</dbReference>
<keyword evidence="3" id="KW-0489">Methyltransferase</keyword>
<reference evidence="8 9" key="1">
    <citation type="submission" date="2015-02" db="EMBL/GenBank/DDBJ databases">
        <title>Draft genome of a novel marine cyanobacterium (Chroococcales) isolated from South Atlantic Ocean.</title>
        <authorList>
            <person name="Rigonato J."/>
            <person name="Alvarenga D.O."/>
            <person name="Branco L.H."/>
            <person name="Varani A.M."/>
            <person name="Brandini F.P."/>
            <person name="Fiore M.F."/>
        </authorList>
    </citation>
    <scope>NUCLEOTIDE SEQUENCE [LARGE SCALE GENOMIC DNA]</scope>
    <source>
        <strain evidence="8 9">CENA595</strain>
    </source>
</reference>
<dbReference type="GO" id="GO:0032259">
    <property type="term" value="P:methylation"/>
    <property type="evidence" value="ECO:0007669"/>
    <property type="project" value="UniProtKB-KW"/>
</dbReference>
<dbReference type="PIRSF" id="PIRSF036428">
    <property type="entry name" value="CobL"/>
    <property type="match status" value="1"/>
</dbReference>
<dbReference type="AlphaFoldDB" id="A0A0D8ZYL6"/>
<dbReference type="InterPro" id="IPR000878">
    <property type="entry name" value="4pyrrol_Mease"/>
</dbReference>
<name>A0A0D8ZYL6_9CYAN</name>
<protein>
    <submittedName>
        <fullName evidence="8">ATP-binding protein</fullName>
    </submittedName>
</protein>
<dbReference type="NCBIfam" id="TIGR02467">
    <property type="entry name" value="CbiE"/>
    <property type="match status" value="1"/>
</dbReference>
<gene>
    <name evidence="8" type="ORF">UH38_01950</name>
</gene>
<dbReference type="UniPathway" id="UPA00148"/>
<dbReference type="NCBIfam" id="TIGR02469">
    <property type="entry name" value="CbiT"/>
    <property type="match status" value="1"/>
</dbReference>
<sequence length="418" mass="45262">MNQAHIVGIGLDGAAGLTDAVRQIIDRATILIGSNRHLSYFPNHPAQKILLGDFTQASDLIRSSINESYIVVLVTGDPLFFGLGRLLLAQLPPEQLTFHPHLSSVQLAFSRIKVPWQDARIVSIHGRSSNELIQALQQGNEKIAVLTDGVNTPGAIAKLFLALDLPSSYQFWVCENLGGNDERVQCCDATEILDRTFAPLNVVVLLRQAELQPLDDKIPQLGISDRLFLGFSDRPGLMTKREIRLLILGELALQPGQAIWDIGAGTGSVSLEIARLCPDSQVYAIEKTAAGFALITQNCRRFQVENVVPIQGTAPDILADLPAPDRIFIGGSGGNLNQILTTCQCLAPGGVIVLALATLEHLNAALAWFDKAGTWTYQLLQVQLSRSVPVANLTRFSPLNPVTILTASRALPTTKLLP</sequence>
<feature type="domain" description="TRM5/TYW2-like methyltransferase" evidence="7">
    <location>
        <begin position="254"/>
        <end position="353"/>
    </location>
</feature>
<dbReference type="SUPFAM" id="SSF53335">
    <property type="entry name" value="S-adenosyl-L-methionine-dependent methyltransferases"/>
    <property type="match status" value="1"/>
</dbReference>
<dbReference type="RefSeq" id="WP_045052899.1">
    <property type="nucleotide sequence ID" value="NZ_CAWMDP010000017.1"/>
</dbReference>
<dbReference type="Pfam" id="PF02475">
    <property type="entry name" value="TRM5-TYW2_MTfase"/>
    <property type="match status" value="1"/>
</dbReference>